<accession>A0AA42MAY9</accession>
<dbReference type="EMBL" id="JAOCCL010000018">
    <property type="protein sequence ID" value="MDH0826586.1"/>
    <property type="molecule type" value="Genomic_DNA"/>
</dbReference>
<organism evidence="1 2">
    <name type="scientific">Acinetobacter johnsonii</name>
    <dbReference type="NCBI Taxonomy" id="40214"/>
    <lineage>
        <taxon>Bacteria</taxon>
        <taxon>Pseudomonadati</taxon>
        <taxon>Pseudomonadota</taxon>
        <taxon>Gammaproteobacteria</taxon>
        <taxon>Moraxellales</taxon>
        <taxon>Moraxellaceae</taxon>
        <taxon>Acinetobacter</taxon>
    </lineage>
</organism>
<evidence type="ECO:0000313" key="2">
    <source>
        <dbReference type="Proteomes" id="UP001160116"/>
    </source>
</evidence>
<proteinExistence type="predicted"/>
<gene>
    <name evidence="1" type="ORF">N5C97_08740</name>
</gene>
<evidence type="ECO:0000313" key="1">
    <source>
        <dbReference type="EMBL" id="MDH0826586.1"/>
    </source>
</evidence>
<sequence>MSTYTQDIHTQTYQFSYEITFAPKGMHVPKTGLLSGRGADDVILQLVNQFPACKGKVKRVKQ</sequence>
<reference evidence="1" key="1">
    <citation type="submission" date="2022-09" db="EMBL/GenBank/DDBJ databases">
        <title>Intensive care unit water sources are persistently colonized with multi-drug resistant bacteria and are the site of extensive horizontal gene transfer of antibiotic resistance genes.</title>
        <authorList>
            <person name="Diorio-Toth L."/>
        </authorList>
    </citation>
    <scope>NUCLEOTIDE SEQUENCE</scope>
    <source>
        <strain evidence="1">GD03885</strain>
    </source>
</reference>
<name>A0AA42MAY9_ACIJO</name>
<dbReference type="Proteomes" id="UP001160116">
    <property type="component" value="Unassembled WGS sequence"/>
</dbReference>
<dbReference type="RefSeq" id="WP_087527817.1">
    <property type="nucleotide sequence ID" value="NZ_JAOCCL010000018.1"/>
</dbReference>
<dbReference type="AlphaFoldDB" id="A0AA42MAY9"/>
<protein>
    <submittedName>
        <fullName evidence="1">Uncharacterized protein</fullName>
    </submittedName>
</protein>
<comment type="caution">
    <text evidence="1">The sequence shown here is derived from an EMBL/GenBank/DDBJ whole genome shotgun (WGS) entry which is preliminary data.</text>
</comment>